<gene>
    <name evidence="1" type="ORF">DESPIGER_0470</name>
</gene>
<keyword evidence="2" id="KW-1185">Reference proteome</keyword>
<evidence type="ECO:0000313" key="1">
    <source>
        <dbReference type="EMBL" id="SFV72360.1"/>
    </source>
</evidence>
<sequence length="44" mass="5109">MLGVNGFKYKEKFGVIVMCKDEADHKAVYERLKAEGYKCRVVRV</sequence>
<proteinExistence type="predicted"/>
<protein>
    <submittedName>
        <fullName evidence="1">Uncharacterized protein</fullName>
    </submittedName>
</protein>
<accession>A0A1K1LCD0</accession>
<name>A0A1K1LCD0_9BACT</name>
<organism evidence="1 2">
    <name type="scientific">Desulfovibrio piger</name>
    <dbReference type="NCBI Taxonomy" id="901"/>
    <lineage>
        <taxon>Bacteria</taxon>
        <taxon>Pseudomonadati</taxon>
        <taxon>Thermodesulfobacteriota</taxon>
        <taxon>Desulfovibrionia</taxon>
        <taxon>Desulfovibrionales</taxon>
        <taxon>Desulfovibrionaceae</taxon>
        <taxon>Desulfovibrio</taxon>
    </lineage>
</organism>
<evidence type="ECO:0000313" key="2">
    <source>
        <dbReference type="Proteomes" id="UP000186323"/>
    </source>
</evidence>
<dbReference type="Proteomes" id="UP000186323">
    <property type="component" value="Chromosome I"/>
</dbReference>
<dbReference type="EMBL" id="LT630450">
    <property type="protein sequence ID" value="SFV72360.1"/>
    <property type="molecule type" value="Genomic_DNA"/>
</dbReference>
<reference evidence="2" key="1">
    <citation type="submission" date="2016-10" db="EMBL/GenBank/DDBJ databases">
        <authorList>
            <person name="Wegmann U."/>
        </authorList>
    </citation>
    <scope>NUCLEOTIDE SEQUENCE [LARGE SCALE GENOMIC DNA]</scope>
</reference>
<dbReference type="KEGG" id="dpg:DESPIGER_0470"/>
<dbReference type="AlphaFoldDB" id="A0A1K1LCD0"/>